<dbReference type="GO" id="GO:0016020">
    <property type="term" value="C:membrane"/>
    <property type="evidence" value="ECO:0007669"/>
    <property type="project" value="InterPro"/>
</dbReference>
<comment type="similarity">
    <text evidence="2">Belongs to the methyl-accepting chemotaxis (MCP) protein family.</text>
</comment>
<keyword evidence="5" id="KW-0472">Membrane</keyword>
<feature type="domain" description="Methyl-accepting transducer" evidence="6">
    <location>
        <begin position="345"/>
        <end position="602"/>
    </location>
</feature>
<keyword evidence="5" id="KW-0812">Transmembrane</keyword>
<evidence type="ECO:0000256" key="3">
    <source>
        <dbReference type="PROSITE-ProRule" id="PRU00284"/>
    </source>
</evidence>
<dbReference type="PRINTS" id="PR00260">
    <property type="entry name" value="CHEMTRNSDUCR"/>
</dbReference>
<dbReference type="RefSeq" id="WP_200272541.1">
    <property type="nucleotide sequence ID" value="NZ_JAENIJ010000030.1"/>
</dbReference>
<sequence length="620" mass="66783">MKWSIGRKIFTGYLIAIALIAGIGLASLISALNLLKNVDLRQQASSHNKILDEVDAQVLNAEADANRYLLTGTNDFREDFNTDLSDLQSDLEELKKLEKAYEGDADMLNKLRDTEVLIAKKKDAMQALVDLRASAGAEAAFQAAERDDTVGTGQQIHKNFSDLIKVVHLAIEDANNEVRKDSHSLIWMIWLSVGASILLLLVIGSLLARNISIPLRKLTNSAVQISKGDLSTTVETPNRSDEIGTLSHSFASMVDYLREMSAASNRIASGDLSVKLTHRSEADEFGKSFSGMLTYLREMSHAGAKMSAGDLTVKLQPRSEMDEFGRSQADMISNLSDLIRQVQRSGLQVNSSAVEIAATTKQQQTTASEVASTTTEISATAREISASSMELLKVTDEVAKVSEDTSALATQGKTGLARMEATMRQIMEASASVTAKLGVMNDKAGNINAVITTITKVADQTNLLSLNAAIEAEKAGEYGRGFAVVAAEIRRLADQTASSTLDIERIVKDMVAAVSAGVMGMDKFSEQVRRGGEDVTEISSQLDQVILQVQSLTPSMDAVTSGMRSQNQGSQQISDALVQLGEAARQTADSIRDSSRAIEQLNNATSGLQTSIARFKLPEA</sequence>
<evidence type="ECO:0000313" key="9">
    <source>
        <dbReference type="Proteomes" id="UP000603141"/>
    </source>
</evidence>
<dbReference type="GO" id="GO:0006935">
    <property type="term" value="P:chemotaxis"/>
    <property type="evidence" value="ECO:0007669"/>
    <property type="project" value="InterPro"/>
</dbReference>
<proteinExistence type="inferred from homology"/>
<comment type="caution">
    <text evidence="8">The sequence shown here is derived from an EMBL/GenBank/DDBJ whole genome shotgun (WGS) entry which is preliminary data.</text>
</comment>
<dbReference type="SUPFAM" id="SSF58104">
    <property type="entry name" value="Methyl-accepting chemotaxis protein (MCP) signaling domain"/>
    <property type="match status" value="1"/>
</dbReference>
<dbReference type="PROSITE" id="PS50111">
    <property type="entry name" value="CHEMOTAXIS_TRANSDUC_2"/>
    <property type="match status" value="1"/>
</dbReference>
<dbReference type="Gene3D" id="6.10.340.10">
    <property type="match status" value="1"/>
</dbReference>
<dbReference type="InterPro" id="IPR003660">
    <property type="entry name" value="HAMP_dom"/>
</dbReference>
<feature type="transmembrane region" description="Helical" evidence="5">
    <location>
        <begin position="185"/>
        <end position="208"/>
    </location>
</feature>
<evidence type="ECO:0000256" key="5">
    <source>
        <dbReference type="SAM" id="Phobius"/>
    </source>
</evidence>
<evidence type="ECO:0000259" key="6">
    <source>
        <dbReference type="PROSITE" id="PS50111"/>
    </source>
</evidence>
<dbReference type="PANTHER" id="PTHR32089">
    <property type="entry name" value="METHYL-ACCEPTING CHEMOTAXIS PROTEIN MCPB"/>
    <property type="match status" value="1"/>
</dbReference>
<reference evidence="8" key="1">
    <citation type="submission" date="2021-01" db="EMBL/GenBank/DDBJ databases">
        <title>Modified the classification status of verrucomicrobia.</title>
        <authorList>
            <person name="Feng X."/>
        </authorList>
    </citation>
    <scope>NUCLEOTIDE SEQUENCE</scope>
    <source>
        <strain evidence="8">KCTC 22041</strain>
    </source>
</reference>
<keyword evidence="4" id="KW-0175">Coiled coil</keyword>
<dbReference type="GO" id="GO:0007165">
    <property type="term" value="P:signal transduction"/>
    <property type="evidence" value="ECO:0007669"/>
    <property type="project" value="UniProtKB-KW"/>
</dbReference>
<evidence type="ECO:0000256" key="4">
    <source>
        <dbReference type="SAM" id="Coils"/>
    </source>
</evidence>
<evidence type="ECO:0000259" key="7">
    <source>
        <dbReference type="PROSITE" id="PS50885"/>
    </source>
</evidence>
<dbReference type="AlphaFoldDB" id="A0A934VS52"/>
<keyword evidence="5" id="KW-1133">Transmembrane helix</keyword>
<dbReference type="Pfam" id="PF00672">
    <property type="entry name" value="HAMP"/>
    <property type="match status" value="1"/>
</dbReference>
<accession>A0A934VS52</accession>
<dbReference type="Gene3D" id="1.10.287.950">
    <property type="entry name" value="Methyl-accepting chemotaxis protein"/>
    <property type="match status" value="1"/>
</dbReference>
<keyword evidence="1 3" id="KW-0807">Transducer</keyword>
<dbReference type="SMART" id="SM00283">
    <property type="entry name" value="MA"/>
    <property type="match status" value="1"/>
</dbReference>
<dbReference type="EMBL" id="JAENIJ010000030">
    <property type="protein sequence ID" value="MBK1883911.1"/>
    <property type="molecule type" value="Genomic_DNA"/>
</dbReference>
<dbReference type="Pfam" id="PF00015">
    <property type="entry name" value="MCPsignal"/>
    <property type="match status" value="1"/>
</dbReference>
<dbReference type="InterPro" id="IPR007891">
    <property type="entry name" value="CHASE3"/>
</dbReference>
<name>A0A934VS52_9BACT</name>
<dbReference type="GO" id="GO:0004888">
    <property type="term" value="F:transmembrane signaling receptor activity"/>
    <property type="evidence" value="ECO:0007669"/>
    <property type="project" value="InterPro"/>
</dbReference>
<protein>
    <submittedName>
        <fullName evidence="8">HAMP domain-containing protein</fullName>
    </submittedName>
</protein>
<dbReference type="Pfam" id="PF05227">
    <property type="entry name" value="CHASE3"/>
    <property type="match status" value="1"/>
</dbReference>
<dbReference type="CDD" id="cd06225">
    <property type="entry name" value="HAMP"/>
    <property type="match status" value="2"/>
</dbReference>
<dbReference type="InterPro" id="IPR004090">
    <property type="entry name" value="Chemotax_Me-accpt_rcpt"/>
</dbReference>
<feature type="coiled-coil region" evidence="4">
    <location>
        <begin position="77"/>
        <end position="114"/>
    </location>
</feature>
<organism evidence="8 9">
    <name type="scientific">Luteolibacter pohnpeiensis</name>
    <dbReference type="NCBI Taxonomy" id="454153"/>
    <lineage>
        <taxon>Bacteria</taxon>
        <taxon>Pseudomonadati</taxon>
        <taxon>Verrucomicrobiota</taxon>
        <taxon>Verrucomicrobiia</taxon>
        <taxon>Verrucomicrobiales</taxon>
        <taxon>Verrucomicrobiaceae</taxon>
        <taxon>Luteolibacter</taxon>
    </lineage>
</organism>
<keyword evidence="9" id="KW-1185">Reference proteome</keyword>
<dbReference type="SMART" id="SM00304">
    <property type="entry name" value="HAMP"/>
    <property type="match status" value="2"/>
</dbReference>
<evidence type="ECO:0000313" key="8">
    <source>
        <dbReference type="EMBL" id="MBK1883911.1"/>
    </source>
</evidence>
<evidence type="ECO:0000256" key="2">
    <source>
        <dbReference type="ARBA" id="ARBA00029447"/>
    </source>
</evidence>
<dbReference type="InterPro" id="IPR004089">
    <property type="entry name" value="MCPsignal_dom"/>
</dbReference>
<dbReference type="PROSITE" id="PS50885">
    <property type="entry name" value="HAMP"/>
    <property type="match status" value="1"/>
</dbReference>
<dbReference type="PANTHER" id="PTHR32089:SF120">
    <property type="entry name" value="METHYL-ACCEPTING CHEMOTAXIS PROTEIN TLPQ"/>
    <property type="match status" value="1"/>
</dbReference>
<feature type="domain" description="HAMP" evidence="7">
    <location>
        <begin position="209"/>
        <end position="262"/>
    </location>
</feature>
<dbReference type="Proteomes" id="UP000603141">
    <property type="component" value="Unassembled WGS sequence"/>
</dbReference>
<gene>
    <name evidence="8" type="ORF">JIN85_15945</name>
</gene>
<feature type="transmembrane region" description="Helical" evidence="5">
    <location>
        <begin position="12"/>
        <end position="35"/>
    </location>
</feature>
<evidence type="ECO:0000256" key="1">
    <source>
        <dbReference type="ARBA" id="ARBA00023224"/>
    </source>
</evidence>